<dbReference type="EMBL" id="KV454412">
    <property type="protein sequence ID" value="ODQ64243.1"/>
    <property type="molecule type" value="Genomic_DNA"/>
</dbReference>
<dbReference type="InterPro" id="IPR002500">
    <property type="entry name" value="PAPS_reduct_dom"/>
</dbReference>
<organism evidence="14 15">
    <name type="scientific">Nadsonia fulvescens var. elongata DSM 6958</name>
    <dbReference type="NCBI Taxonomy" id="857566"/>
    <lineage>
        <taxon>Eukaryota</taxon>
        <taxon>Fungi</taxon>
        <taxon>Dikarya</taxon>
        <taxon>Ascomycota</taxon>
        <taxon>Saccharomycotina</taxon>
        <taxon>Dipodascomycetes</taxon>
        <taxon>Dipodascales</taxon>
        <taxon>Dipodascales incertae sedis</taxon>
        <taxon>Nadsonia</taxon>
    </lineage>
</organism>
<dbReference type="CDD" id="cd23948">
    <property type="entry name" value="FAD_synthase"/>
    <property type="match status" value="1"/>
</dbReference>
<evidence type="ECO:0000256" key="5">
    <source>
        <dbReference type="ARBA" id="ARBA00022679"/>
    </source>
</evidence>
<protein>
    <recommendedName>
        <fullName evidence="2">FAD synthase</fullName>
        <ecNumber evidence="2">2.7.7.2</ecNumber>
    </recommendedName>
    <alternativeName>
        <fullName evidence="10">FAD pyrophosphorylase</fullName>
    </alternativeName>
    <alternativeName>
        <fullName evidence="11">FMN adenylyltransferase</fullName>
    </alternativeName>
</protein>
<keyword evidence="5" id="KW-0808">Transferase</keyword>
<evidence type="ECO:0000259" key="13">
    <source>
        <dbReference type="Pfam" id="PF01507"/>
    </source>
</evidence>
<dbReference type="AlphaFoldDB" id="A0A1E3PFQ2"/>
<dbReference type="EC" id="2.7.7.2" evidence="2"/>
<evidence type="ECO:0000313" key="14">
    <source>
        <dbReference type="EMBL" id="ODQ64243.1"/>
    </source>
</evidence>
<accession>A0A1E3PFQ2</accession>
<feature type="domain" description="Phosphoadenosine phosphosulphate reductase" evidence="13">
    <location>
        <begin position="141"/>
        <end position="196"/>
    </location>
</feature>
<evidence type="ECO:0000256" key="6">
    <source>
        <dbReference type="ARBA" id="ARBA00022695"/>
    </source>
</evidence>
<evidence type="ECO:0000256" key="7">
    <source>
        <dbReference type="ARBA" id="ARBA00022741"/>
    </source>
</evidence>
<dbReference type="OrthoDB" id="270728at2759"/>
<keyword evidence="9" id="KW-0067">ATP-binding</keyword>
<evidence type="ECO:0000256" key="1">
    <source>
        <dbReference type="ARBA" id="ARBA00004726"/>
    </source>
</evidence>
<evidence type="ECO:0000256" key="4">
    <source>
        <dbReference type="ARBA" id="ARBA00022643"/>
    </source>
</evidence>
<gene>
    <name evidence="14" type="ORF">NADFUDRAFT_47499</name>
</gene>
<keyword evidence="15" id="KW-1185">Reference proteome</keyword>
<keyword evidence="3" id="KW-0285">Flavoprotein</keyword>
<name>A0A1E3PFQ2_9ASCO</name>
<dbReference type="InterPro" id="IPR014729">
    <property type="entry name" value="Rossmann-like_a/b/a_fold"/>
</dbReference>
<keyword evidence="14" id="KW-0378">Hydrolase</keyword>
<dbReference type="Pfam" id="PF01507">
    <property type="entry name" value="PAPS_reduct"/>
    <property type="match status" value="2"/>
</dbReference>
<evidence type="ECO:0000256" key="2">
    <source>
        <dbReference type="ARBA" id="ARBA00012393"/>
    </source>
</evidence>
<dbReference type="PANTHER" id="PTHR23293:SF9">
    <property type="entry name" value="FAD SYNTHASE"/>
    <property type="match status" value="1"/>
</dbReference>
<dbReference type="Gene3D" id="3.40.50.620">
    <property type="entry name" value="HUPs"/>
    <property type="match status" value="1"/>
</dbReference>
<keyword evidence="7" id="KW-0547">Nucleotide-binding</keyword>
<comment type="pathway">
    <text evidence="1">Cofactor biosynthesis; FAD biosynthesis; FAD from FMN: step 1/1.</text>
</comment>
<dbReference type="SUPFAM" id="SSF52402">
    <property type="entry name" value="Adenine nucleotide alpha hydrolases-like"/>
    <property type="match status" value="1"/>
</dbReference>
<dbReference type="STRING" id="857566.A0A1E3PFQ2"/>
<evidence type="ECO:0000256" key="12">
    <source>
        <dbReference type="ARBA" id="ARBA00049494"/>
    </source>
</evidence>
<feature type="domain" description="Phosphoadenosine phosphosulphate reductase" evidence="13">
    <location>
        <begin position="63"/>
        <end position="124"/>
    </location>
</feature>
<dbReference type="GO" id="GO:0005524">
    <property type="term" value="F:ATP binding"/>
    <property type="evidence" value="ECO:0007669"/>
    <property type="project" value="UniProtKB-KW"/>
</dbReference>
<evidence type="ECO:0000256" key="10">
    <source>
        <dbReference type="ARBA" id="ARBA00031145"/>
    </source>
</evidence>
<dbReference type="GO" id="GO:0003919">
    <property type="term" value="F:FMN adenylyltransferase activity"/>
    <property type="evidence" value="ECO:0007669"/>
    <property type="project" value="UniProtKB-EC"/>
</dbReference>
<comment type="catalytic activity">
    <reaction evidence="12">
        <text>FMN + ATP + H(+) = FAD + diphosphate</text>
        <dbReference type="Rhea" id="RHEA:17237"/>
        <dbReference type="ChEBI" id="CHEBI:15378"/>
        <dbReference type="ChEBI" id="CHEBI:30616"/>
        <dbReference type="ChEBI" id="CHEBI:33019"/>
        <dbReference type="ChEBI" id="CHEBI:57692"/>
        <dbReference type="ChEBI" id="CHEBI:58210"/>
        <dbReference type="EC" id="2.7.7.2"/>
    </reaction>
</comment>
<dbReference type="GO" id="GO:0006747">
    <property type="term" value="P:FAD biosynthetic process"/>
    <property type="evidence" value="ECO:0007669"/>
    <property type="project" value="TreeGrafter"/>
</dbReference>
<evidence type="ECO:0000256" key="11">
    <source>
        <dbReference type="ARBA" id="ARBA00031871"/>
    </source>
</evidence>
<sequence>MPYTEPWTARSLAEACQHCHRLVMGFLASEDTETKWRLSTKKKVHEAIGVINQALDSYSLDEMVFSFNGGKDCLVMLIIFLAVLHIRSTSMQLPNRLSTVYVHSECAFDEVDEFVAHCNDQYFLSPTSLSGPLKQAFASYLADHPETKAVVVGIRRTDPYGENLTPMARTDHGWPDFMRIHPVLNWNLAEIWDFIKWPIPVSTWVVSSPNSSNSKISTTAAQAPPLSLQKDSNIVSNYSQPSLVSSILTVSSATPTSSFIAYCKLYDLGYTSLGGTNNTFKNPSLKSIDSKGQITYKPAYVMEDDDKERIGRC</sequence>
<evidence type="ECO:0000256" key="3">
    <source>
        <dbReference type="ARBA" id="ARBA00022630"/>
    </source>
</evidence>
<reference evidence="14 15" key="1">
    <citation type="journal article" date="2016" name="Proc. Natl. Acad. Sci. U.S.A.">
        <title>Comparative genomics of biotechnologically important yeasts.</title>
        <authorList>
            <person name="Riley R."/>
            <person name="Haridas S."/>
            <person name="Wolfe K.H."/>
            <person name="Lopes M.R."/>
            <person name="Hittinger C.T."/>
            <person name="Goeker M."/>
            <person name="Salamov A.A."/>
            <person name="Wisecaver J.H."/>
            <person name="Long T.M."/>
            <person name="Calvey C.H."/>
            <person name="Aerts A.L."/>
            <person name="Barry K.W."/>
            <person name="Choi C."/>
            <person name="Clum A."/>
            <person name="Coughlan A.Y."/>
            <person name="Deshpande S."/>
            <person name="Douglass A.P."/>
            <person name="Hanson S.J."/>
            <person name="Klenk H.-P."/>
            <person name="LaButti K.M."/>
            <person name="Lapidus A."/>
            <person name="Lindquist E.A."/>
            <person name="Lipzen A.M."/>
            <person name="Meier-Kolthoff J.P."/>
            <person name="Ohm R.A."/>
            <person name="Otillar R.P."/>
            <person name="Pangilinan J.L."/>
            <person name="Peng Y."/>
            <person name="Rokas A."/>
            <person name="Rosa C.A."/>
            <person name="Scheuner C."/>
            <person name="Sibirny A.A."/>
            <person name="Slot J.C."/>
            <person name="Stielow J.B."/>
            <person name="Sun H."/>
            <person name="Kurtzman C.P."/>
            <person name="Blackwell M."/>
            <person name="Grigoriev I.V."/>
            <person name="Jeffries T.W."/>
        </authorList>
    </citation>
    <scope>NUCLEOTIDE SEQUENCE [LARGE SCALE GENOMIC DNA]</scope>
    <source>
        <strain evidence="14 15">DSM 6958</strain>
    </source>
</reference>
<proteinExistence type="predicted"/>
<dbReference type="GO" id="GO:0016787">
    <property type="term" value="F:hydrolase activity"/>
    <property type="evidence" value="ECO:0007669"/>
    <property type="project" value="UniProtKB-KW"/>
</dbReference>
<dbReference type="Proteomes" id="UP000095009">
    <property type="component" value="Unassembled WGS sequence"/>
</dbReference>
<keyword evidence="8" id="KW-0274">FAD</keyword>
<keyword evidence="6" id="KW-0548">Nucleotidyltransferase</keyword>
<keyword evidence="4" id="KW-0288">FMN</keyword>
<evidence type="ECO:0000256" key="8">
    <source>
        <dbReference type="ARBA" id="ARBA00022827"/>
    </source>
</evidence>
<dbReference type="PANTHER" id="PTHR23293">
    <property type="entry name" value="FAD SYNTHETASE-RELATED FMN ADENYLYLTRANSFERASE"/>
    <property type="match status" value="1"/>
</dbReference>
<evidence type="ECO:0000256" key="9">
    <source>
        <dbReference type="ARBA" id="ARBA00022840"/>
    </source>
</evidence>
<evidence type="ECO:0000313" key="15">
    <source>
        <dbReference type="Proteomes" id="UP000095009"/>
    </source>
</evidence>